<evidence type="ECO:0000313" key="6">
    <source>
        <dbReference type="EMBL" id="SPT70610.1"/>
    </source>
</evidence>
<keyword evidence="3 6" id="KW-0032">Aminotransferase</keyword>
<evidence type="ECO:0000256" key="1">
    <source>
        <dbReference type="ARBA" id="ARBA00001933"/>
    </source>
</evidence>
<dbReference type="GO" id="GO:0003992">
    <property type="term" value="F:N2-acetyl-L-ornithine:2-oxoglutarate 5-aminotransferase activity"/>
    <property type="evidence" value="ECO:0007669"/>
    <property type="project" value="UniProtKB-EC"/>
</dbReference>
<keyword evidence="4 5" id="KW-0663">Pyridoxal phosphate</keyword>
<dbReference type="EC" id="2.6.1.11" evidence="6"/>
<dbReference type="SUPFAM" id="SSF53383">
    <property type="entry name" value="PLP-dependent transferases"/>
    <property type="match status" value="1"/>
</dbReference>
<dbReference type="PANTHER" id="PTHR11986">
    <property type="entry name" value="AMINOTRANSFERASE CLASS III"/>
    <property type="match status" value="1"/>
</dbReference>
<sequence>MKVSKSTLDYINRDKSIFATVQHIADLPFVISKAQGFYLYDTEDKAYLDFTSGACTMNLGYDRAHVADSTSFPFPYALGCAQIEYGSRLIEKYTFYKDKKMMFCVTGSDANDGAIKIVRAYSQRKMVVTFSGNYHGTTYGAASLTSLEGRLDNHLGPMLPYITILPFCPYDASDEAVDECLARFTSLDLNDVAGVFLECIQGDTGMLPINTTFLERLNAICKEHKILIVSDEVQMACYRTGPFFSIENYPFVKPDLITMGKHIGGGIPLGAIIGRQEVMQSLKPCEHAFSMAGNFEACMRGLYNFNIIEDRDFKLQLAKRIALMDFFMDDLCHNFSDIVIKCCGVGLARAVFVRSLYTSDTDNEACYKIICSCFGRGLYLMRIGSNWLRLEPFLNMPEDLMLKAFDIIKEAFYEYRSNKIDDGVKKYMS</sequence>
<proteinExistence type="inferred from homology"/>
<reference evidence="6 7" key="1">
    <citation type="submission" date="2018-06" db="EMBL/GenBank/DDBJ databases">
        <authorList>
            <consortium name="Pathogen Informatics"/>
            <person name="Doyle S."/>
        </authorList>
    </citation>
    <scope>NUCLEOTIDE SEQUENCE [LARGE SCALE GENOMIC DNA]</scope>
    <source>
        <strain evidence="6 7">NCTC13093</strain>
    </source>
</reference>
<dbReference type="PANTHER" id="PTHR11986:SF58">
    <property type="entry name" value="LEUCINE_METHIONINE RACEMASE"/>
    <property type="match status" value="1"/>
</dbReference>
<dbReference type="Gene3D" id="3.40.640.10">
    <property type="entry name" value="Type I PLP-dependent aspartate aminotransferase-like (Major domain)"/>
    <property type="match status" value="1"/>
</dbReference>
<evidence type="ECO:0000256" key="4">
    <source>
        <dbReference type="ARBA" id="ARBA00022898"/>
    </source>
</evidence>
<organism evidence="6 7">
    <name type="scientific">Anaerobiospirillum thomasii</name>
    <dbReference type="NCBI Taxonomy" id="179995"/>
    <lineage>
        <taxon>Bacteria</taxon>
        <taxon>Pseudomonadati</taxon>
        <taxon>Pseudomonadota</taxon>
        <taxon>Gammaproteobacteria</taxon>
        <taxon>Aeromonadales</taxon>
        <taxon>Succinivibrionaceae</taxon>
        <taxon>Anaerobiospirillum</taxon>
    </lineage>
</organism>
<dbReference type="CDD" id="cd00610">
    <property type="entry name" value="OAT_like"/>
    <property type="match status" value="1"/>
</dbReference>
<dbReference type="EMBL" id="UAPV01000001">
    <property type="protein sequence ID" value="SPT70610.1"/>
    <property type="molecule type" value="Genomic_DNA"/>
</dbReference>
<comment type="cofactor">
    <cofactor evidence="1">
        <name>pyridoxal 5'-phosphate</name>
        <dbReference type="ChEBI" id="CHEBI:597326"/>
    </cofactor>
</comment>
<comment type="similarity">
    <text evidence="2 5">Belongs to the class-III pyridoxal-phosphate-dependent aminotransferase family.</text>
</comment>
<gene>
    <name evidence="6" type="primary">argD</name>
    <name evidence="6" type="ORF">NCTC13093_02027</name>
</gene>
<protein>
    <submittedName>
        <fullName evidence="6">Acetylornithine aminotransferase</fullName>
        <ecNumber evidence="6">2.6.1.11</ecNumber>
    </submittedName>
</protein>
<dbReference type="RefSeq" id="WP_181463208.1">
    <property type="nucleotide sequence ID" value="NZ_UAPV01000001.1"/>
</dbReference>
<dbReference type="InterPro" id="IPR015422">
    <property type="entry name" value="PyrdxlP-dep_Trfase_small"/>
</dbReference>
<evidence type="ECO:0000313" key="7">
    <source>
        <dbReference type="Proteomes" id="UP000250086"/>
    </source>
</evidence>
<name>A0A2X0VS67_9GAMM</name>
<dbReference type="PIRSF" id="PIRSF000521">
    <property type="entry name" value="Transaminase_4ab_Lys_Orn"/>
    <property type="match status" value="1"/>
</dbReference>
<evidence type="ECO:0000256" key="2">
    <source>
        <dbReference type="ARBA" id="ARBA00008954"/>
    </source>
</evidence>
<dbReference type="Proteomes" id="UP000250086">
    <property type="component" value="Unassembled WGS sequence"/>
</dbReference>
<evidence type="ECO:0000256" key="5">
    <source>
        <dbReference type="RuleBase" id="RU003560"/>
    </source>
</evidence>
<dbReference type="InterPro" id="IPR015421">
    <property type="entry name" value="PyrdxlP-dep_Trfase_major"/>
</dbReference>
<dbReference type="AlphaFoldDB" id="A0A2X0VS67"/>
<dbReference type="PROSITE" id="PS00600">
    <property type="entry name" value="AA_TRANSFER_CLASS_3"/>
    <property type="match status" value="1"/>
</dbReference>
<evidence type="ECO:0000256" key="3">
    <source>
        <dbReference type="ARBA" id="ARBA00022576"/>
    </source>
</evidence>
<dbReference type="Gene3D" id="3.90.1150.10">
    <property type="entry name" value="Aspartate Aminotransferase, domain 1"/>
    <property type="match status" value="1"/>
</dbReference>
<dbReference type="Pfam" id="PF00202">
    <property type="entry name" value="Aminotran_3"/>
    <property type="match status" value="1"/>
</dbReference>
<dbReference type="InterPro" id="IPR049704">
    <property type="entry name" value="Aminotrans_3_PPA_site"/>
</dbReference>
<dbReference type="GO" id="GO:0030170">
    <property type="term" value="F:pyridoxal phosphate binding"/>
    <property type="evidence" value="ECO:0007669"/>
    <property type="project" value="InterPro"/>
</dbReference>
<accession>A0A2X0VS67</accession>
<dbReference type="InterPro" id="IPR005814">
    <property type="entry name" value="Aminotrans_3"/>
</dbReference>
<dbReference type="InterPro" id="IPR015424">
    <property type="entry name" value="PyrdxlP-dep_Trfase"/>
</dbReference>
<dbReference type="GO" id="GO:0042802">
    <property type="term" value="F:identical protein binding"/>
    <property type="evidence" value="ECO:0007669"/>
    <property type="project" value="TreeGrafter"/>
</dbReference>
<keyword evidence="7" id="KW-1185">Reference proteome</keyword>
<dbReference type="InterPro" id="IPR050103">
    <property type="entry name" value="Class-III_PLP-dep_AT"/>
</dbReference>
<keyword evidence="6" id="KW-0808">Transferase</keyword>